<dbReference type="InterPro" id="IPR050300">
    <property type="entry name" value="GDXG_lipolytic_enzyme"/>
</dbReference>
<dbReference type="PANTHER" id="PTHR48081:SF8">
    <property type="entry name" value="ALPHA_BETA HYDROLASE FOLD-3 DOMAIN-CONTAINING PROTEIN-RELATED"/>
    <property type="match status" value="1"/>
</dbReference>
<accession>A0A5C0B3V7</accession>
<organism evidence="4 5">
    <name type="scientific">Pigmentiphaga aceris</name>
    <dbReference type="NCBI Taxonomy" id="1940612"/>
    <lineage>
        <taxon>Bacteria</taxon>
        <taxon>Pseudomonadati</taxon>
        <taxon>Pseudomonadota</taxon>
        <taxon>Betaproteobacteria</taxon>
        <taxon>Burkholderiales</taxon>
        <taxon>Alcaligenaceae</taxon>
        <taxon>Pigmentiphaga</taxon>
    </lineage>
</organism>
<name>A0A5C0B3V7_9BURK</name>
<evidence type="ECO:0000313" key="5">
    <source>
        <dbReference type="Proteomes" id="UP000325161"/>
    </source>
</evidence>
<keyword evidence="5" id="KW-1185">Reference proteome</keyword>
<sequence>MNSSTHTHCDPRASSSAAGSAARHAQLKSSSRGLRPTLIASSLVALGALAACSTPSDRPSPLANAVSNTSAALRADDDMKTVLDTFASLNPKAIEKISVEEARAQPTFADAVKGTVLAQGRDATPTALVPGVSTRDGTIPSPAGRLPVRVYTPQGQGPFPVIVYFHGGGWVLADREVYDGGARGLAKQANAVVLSVDYRRAPEAKFPAAWDDALASYRWAVNNARAINGDGRLALAGESAGGNLAMATAIAARDAGMVQPKHVLAVYPVAQTGSLNTPSYIENAAAKPLNRPMIEWFLDKLLRTPADKQDTRLDLVNADLRGLPPVTIINARLDPLRSDGAMLEDALKKAGVSVERKDYAGVTHEFFGGAAVLQKAREAQAYAGQRLMQSFGQ</sequence>
<gene>
    <name evidence="4" type="ORF">FXN63_17770</name>
</gene>
<evidence type="ECO:0000256" key="2">
    <source>
        <dbReference type="SAM" id="MobiDB-lite"/>
    </source>
</evidence>
<feature type="region of interest" description="Disordered" evidence="2">
    <location>
        <begin position="1"/>
        <end position="31"/>
    </location>
</feature>
<evidence type="ECO:0000256" key="1">
    <source>
        <dbReference type="ARBA" id="ARBA00022801"/>
    </source>
</evidence>
<dbReference type="InterPro" id="IPR029058">
    <property type="entry name" value="AB_hydrolase_fold"/>
</dbReference>
<evidence type="ECO:0000259" key="3">
    <source>
        <dbReference type="Pfam" id="PF07859"/>
    </source>
</evidence>
<dbReference type="PANTHER" id="PTHR48081">
    <property type="entry name" value="AB HYDROLASE SUPERFAMILY PROTEIN C4A8.06C"/>
    <property type="match status" value="1"/>
</dbReference>
<evidence type="ECO:0000313" key="4">
    <source>
        <dbReference type="EMBL" id="QEI07481.1"/>
    </source>
</evidence>
<dbReference type="Gene3D" id="3.40.50.1820">
    <property type="entry name" value="alpha/beta hydrolase"/>
    <property type="match status" value="1"/>
</dbReference>
<dbReference type="EMBL" id="CP043046">
    <property type="protein sequence ID" value="QEI07481.1"/>
    <property type="molecule type" value="Genomic_DNA"/>
</dbReference>
<dbReference type="Pfam" id="PF07859">
    <property type="entry name" value="Abhydrolase_3"/>
    <property type="match status" value="1"/>
</dbReference>
<feature type="compositionally biased region" description="Low complexity" evidence="2">
    <location>
        <begin position="13"/>
        <end position="22"/>
    </location>
</feature>
<dbReference type="KEGG" id="pacr:FXN63_17770"/>
<dbReference type="RefSeq" id="WP_148816528.1">
    <property type="nucleotide sequence ID" value="NZ_CP043046.1"/>
</dbReference>
<dbReference type="GO" id="GO:0016787">
    <property type="term" value="F:hydrolase activity"/>
    <property type="evidence" value="ECO:0007669"/>
    <property type="project" value="UniProtKB-KW"/>
</dbReference>
<keyword evidence="1 4" id="KW-0378">Hydrolase</keyword>
<protein>
    <submittedName>
        <fullName evidence="4">Alpha/beta hydrolase</fullName>
    </submittedName>
</protein>
<dbReference type="SUPFAM" id="SSF53474">
    <property type="entry name" value="alpha/beta-Hydrolases"/>
    <property type="match status" value="1"/>
</dbReference>
<reference evidence="4 5" key="1">
    <citation type="submission" date="2019-08" db="EMBL/GenBank/DDBJ databases">
        <title>Amphibian skin-associated Pigmentiphaga: genome sequence and occurrence across geography and hosts.</title>
        <authorList>
            <person name="Bletz M.C."/>
            <person name="Bunk B."/>
            <person name="Sproeer C."/>
            <person name="Biwer P."/>
            <person name="Reiter S."/>
            <person name="Rabemananjara F.C.E."/>
            <person name="Schulz S."/>
            <person name="Overmann J."/>
            <person name="Vences M."/>
        </authorList>
    </citation>
    <scope>NUCLEOTIDE SEQUENCE [LARGE SCALE GENOMIC DNA]</scope>
    <source>
        <strain evidence="4 5">Mada1488</strain>
    </source>
</reference>
<proteinExistence type="predicted"/>
<dbReference type="AlphaFoldDB" id="A0A5C0B3V7"/>
<dbReference type="InterPro" id="IPR013094">
    <property type="entry name" value="AB_hydrolase_3"/>
</dbReference>
<dbReference type="OrthoDB" id="9794445at2"/>
<dbReference type="Proteomes" id="UP000325161">
    <property type="component" value="Chromosome"/>
</dbReference>
<feature type="domain" description="Alpha/beta hydrolase fold-3" evidence="3">
    <location>
        <begin position="162"/>
        <end position="367"/>
    </location>
</feature>